<dbReference type="GO" id="GO:0005304">
    <property type="term" value="F:L-valine transmembrane transporter activity"/>
    <property type="evidence" value="ECO:0007669"/>
    <property type="project" value="TreeGrafter"/>
</dbReference>
<dbReference type="SMART" id="SM00382">
    <property type="entry name" value="AAA"/>
    <property type="match status" value="1"/>
</dbReference>
<evidence type="ECO:0000259" key="4">
    <source>
        <dbReference type="PROSITE" id="PS50893"/>
    </source>
</evidence>
<keyword evidence="1" id="KW-0813">Transport</keyword>
<dbReference type="GO" id="GO:1903806">
    <property type="term" value="P:L-isoleucine import across plasma membrane"/>
    <property type="evidence" value="ECO:0007669"/>
    <property type="project" value="TreeGrafter"/>
</dbReference>
<accession>A0A0F9RPE5</accession>
<sequence>MSAGVLEVRDVQKSFGAVTAAKDISVSVPKGAIYSLIGSNGAGKTTFVNMVTGYIKPDSGEINFGSRNIAGLAPRLITRLGIHRSFQIAQLCNELTVEENMLLAGAIHHDERPSFFRHAHSADARERAMATLERFHIAEHRNRLIPELSGGVKKLLDIAMAMAGETQVMLLDEPTSGVAADEKFPIMDLVIEALRAEGVTVIFVEHDMEIVTRYSERVLAFYDGQIIADDTPDEVLLDEKVQRYVTGGPA</sequence>
<dbReference type="GO" id="GO:0015808">
    <property type="term" value="P:L-alanine transport"/>
    <property type="evidence" value="ECO:0007669"/>
    <property type="project" value="TreeGrafter"/>
</dbReference>
<keyword evidence="3" id="KW-0067">ATP-binding</keyword>
<dbReference type="AlphaFoldDB" id="A0A0F9RPE5"/>
<dbReference type="GO" id="GO:0015192">
    <property type="term" value="F:L-phenylalanine transmembrane transporter activity"/>
    <property type="evidence" value="ECO:0007669"/>
    <property type="project" value="TreeGrafter"/>
</dbReference>
<proteinExistence type="predicted"/>
<feature type="domain" description="ABC transporter" evidence="4">
    <location>
        <begin position="6"/>
        <end position="248"/>
    </location>
</feature>
<dbReference type="InterPro" id="IPR027417">
    <property type="entry name" value="P-loop_NTPase"/>
</dbReference>
<evidence type="ECO:0000256" key="3">
    <source>
        <dbReference type="ARBA" id="ARBA00022840"/>
    </source>
</evidence>
<evidence type="ECO:0000256" key="1">
    <source>
        <dbReference type="ARBA" id="ARBA00022448"/>
    </source>
</evidence>
<dbReference type="PANTHER" id="PTHR45772">
    <property type="entry name" value="CONSERVED COMPONENT OF ABC TRANSPORTER FOR NATURAL AMINO ACIDS-RELATED"/>
    <property type="match status" value="1"/>
</dbReference>
<dbReference type="Gene3D" id="3.40.50.300">
    <property type="entry name" value="P-loop containing nucleotide triphosphate hydrolases"/>
    <property type="match status" value="1"/>
</dbReference>
<dbReference type="GO" id="GO:0005524">
    <property type="term" value="F:ATP binding"/>
    <property type="evidence" value="ECO:0007669"/>
    <property type="project" value="UniProtKB-KW"/>
</dbReference>
<dbReference type="GO" id="GO:0005886">
    <property type="term" value="C:plasma membrane"/>
    <property type="evidence" value="ECO:0007669"/>
    <property type="project" value="TreeGrafter"/>
</dbReference>
<dbReference type="GO" id="GO:1903805">
    <property type="term" value="P:L-valine import across plasma membrane"/>
    <property type="evidence" value="ECO:0007669"/>
    <property type="project" value="TreeGrafter"/>
</dbReference>
<evidence type="ECO:0000256" key="2">
    <source>
        <dbReference type="ARBA" id="ARBA00022741"/>
    </source>
</evidence>
<dbReference type="GO" id="GO:0016887">
    <property type="term" value="F:ATP hydrolysis activity"/>
    <property type="evidence" value="ECO:0007669"/>
    <property type="project" value="InterPro"/>
</dbReference>
<protein>
    <recommendedName>
        <fullName evidence="4">ABC transporter domain-containing protein</fullName>
    </recommendedName>
</protein>
<keyword evidence="2" id="KW-0547">Nucleotide-binding</keyword>
<dbReference type="PROSITE" id="PS50893">
    <property type="entry name" value="ABC_TRANSPORTER_2"/>
    <property type="match status" value="1"/>
</dbReference>
<dbReference type="CDD" id="cd03219">
    <property type="entry name" value="ABC_Mj1267_LivG_branched"/>
    <property type="match status" value="1"/>
</dbReference>
<organism evidence="5">
    <name type="scientific">marine sediment metagenome</name>
    <dbReference type="NCBI Taxonomy" id="412755"/>
    <lineage>
        <taxon>unclassified sequences</taxon>
        <taxon>metagenomes</taxon>
        <taxon>ecological metagenomes</taxon>
    </lineage>
</organism>
<dbReference type="InterPro" id="IPR003439">
    <property type="entry name" value="ABC_transporter-like_ATP-bd"/>
</dbReference>
<name>A0A0F9RPE5_9ZZZZ</name>
<dbReference type="SUPFAM" id="SSF52540">
    <property type="entry name" value="P-loop containing nucleoside triphosphate hydrolases"/>
    <property type="match status" value="1"/>
</dbReference>
<dbReference type="InterPro" id="IPR051120">
    <property type="entry name" value="ABC_AA/LPS_Transport"/>
</dbReference>
<dbReference type="Pfam" id="PF00005">
    <property type="entry name" value="ABC_tran"/>
    <property type="match status" value="1"/>
</dbReference>
<dbReference type="EMBL" id="LAZR01002693">
    <property type="protein sequence ID" value="KKN26801.1"/>
    <property type="molecule type" value="Genomic_DNA"/>
</dbReference>
<evidence type="ECO:0000313" key="5">
    <source>
        <dbReference type="EMBL" id="KKN26801.1"/>
    </source>
</evidence>
<comment type="caution">
    <text evidence="5">The sequence shown here is derived from an EMBL/GenBank/DDBJ whole genome shotgun (WGS) entry which is preliminary data.</text>
</comment>
<reference evidence="5" key="1">
    <citation type="journal article" date="2015" name="Nature">
        <title>Complex archaea that bridge the gap between prokaryotes and eukaryotes.</title>
        <authorList>
            <person name="Spang A."/>
            <person name="Saw J.H."/>
            <person name="Jorgensen S.L."/>
            <person name="Zaremba-Niedzwiedzka K."/>
            <person name="Martijn J."/>
            <person name="Lind A.E."/>
            <person name="van Eijk R."/>
            <person name="Schleper C."/>
            <person name="Guy L."/>
            <person name="Ettema T.J."/>
        </authorList>
    </citation>
    <scope>NUCLEOTIDE SEQUENCE</scope>
</reference>
<dbReference type="PANTHER" id="PTHR45772:SF7">
    <property type="entry name" value="AMINO ACID ABC TRANSPORTER ATP-BINDING PROTEIN"/>
    <property type="match status" value="1"/>
</dbReference>
<dbReference type="GO" id="GO:0015188">
    <property type="term" value="F:L-isoleucine transmembrane transporter activity"/>
    <property type="evidence" value="ECO:0007669"/>
    <property type="project" value="TreeGrafter"/>
</dbReference>
<gene>
    <name evidence="5" type="ORF">LCGC14_0871100</name>
</gene>
<dbReference type="GO" id="GO:0042941">
    <property type="term" value="P:D-alanine transmembrane transport"/>
    <property type="evidence" value="ECO:0007669"/>
    <property type="project" value="TreeGrafter"/>
</dbReference>
<dbReference type="InterPro" id="IPR003593">
    <property type="entry name" value="AAA+_ATPase"/>
</dbReference>